<dbReference type="PROSITE" id="PS50056">
    <property type="entry name" value="TYR_PHOSPHATASE_2"/>
    <property type="match status" value="1"/>
</dbReference>
<comment type="caution">
    <text evidence="4">The sequence shown here is derived from an EMBL/GenBank/DDBJ whole genome shotgun (WGS) entry which is preliminary data.</text>
</comment>
<keyword evidence="5" id="KW-1185">Reference proteome</keyword>
<evidence type="ECO:0000259" key="2">
    <source>
        <dbReference type="PROSITE" id="PS50055"/>
    </source>
</evidence>
<dbReference type="EMBL" id="WIXE01018324">
    <property type="protein sequence ID" value="KAK5971012.1"/>
    <property type="molecule type" value="Genomic_DNA"/>
</dbReference>
<protein>
    <submittedName>
        <fullName evidence="4">Receptor-type tyrosine-protein phosphatase alpha</fullName>
    </submittedName>
</protein>
<reference evidence="4 5" key="1">
    <citation type="submission" date="2019-10" db="EMBL/GenBank/DDBJ databases">
        <title>Assembly and Annotation for the nematode Trichostrongylus colubriformis.</title>
        <authorList>
            <person name="Martin J."/>
        </authorList>
    </citation>
    <scope>NUCLEOTIDE SEQUENCE [LARGE SCALE GENOMIC DNA]</scope>
    <source>
        <strain evidence="4">G859</strain>
        <tissue evidence="4">Whole worm</tissue>
    </source>
</reference>
<dbReference type="AlphaFoldDB" id="A0AAN8IIW5"/>
<dbReference type="Proteomes" id="UP001331761">
    <property type="component" value="Unassembled WGS sequence"/>
</dbReference>
<accession>A0AAN8IIW5</accession>
<feature type="domain" description="Tyrosine-protein phosphatase" evidence="2">
    <location>
        <begin position="75"/>
        <end position="294"/>
    </location>
</feature>
<dbReference type="SUPFAM" id="SSF52799">
    <property type="entry name" value="(Phosphotyrosine protein) phosphatases II"/>
    <property type="match status" value="1"/>
</dbReference>
<evidence type="ECO:0000259" key="3">
    <source>
        <dbReference type="PROSITE" id="PS50056"/>
    </source>
</evidence>
<dbReference type="PANTHER" id="PTHR19134">
    <property type="entry name" value="RECEPTOR-TYPE TYROSINE-PROTEIN PHOSPHATASE"/>
    <property type="match status" value="1"/>
</dbReference>
<dbReference type="PANTHER" id="PTHR19134:SF449">
    <property type="entry name" value="TYROSINE-PROTEIN PHOSPHATASE 1"/>
    <property type="match status" value="1"/>
</dbReference>
<dbReference type="SMART" id="SM00194">
    <property type="entry name" value="PTPc"/>
    <property type="match status" value="1"/>
</dbReference>
<evidence type="ECO:0000313" key="4">
    <source>
        <dbReference type="EMBL" id="KAK5971012.1"/>
    </source>
</evidence>
<sequence length="310" mass="35147">MDSYATKEGSVAIATNNRVSTRSTRKSKSKVPTPRKLIESLTSRISSKKLGEGVMEAHREFIKESPTFFAYFKKENQSKNLKPNAVFLYDYNRVVLSGGDGDYYHASYVDGVAKKNQYIMAQAPFDTATQVDFFRMLSQQELEAVVVMGDPKNEYFKFLWAQKGTYGGVSMSSESVDECEGFCVRNYTVNKEKLKVYCITGWTVDHEPPKGFVSIHEKIRNAIGIDNRNTLLLVCRDGCSRCGLFCILDMESERLRTKGRLKFTETVKNIRNHRSSCFDTHDLFDAAASVIMELAKRNTENCRSGEIKTV</sequence>
<dbReference type="Gene3D" id="3.90.190.10">
    <property type="entry name" value="Protein tyrosine phosphatase superfamily"/>
    <property type="match status" value="1"/>
</dbReference>
<name>A0AAN8IIW5_TRICO</name>
<keyword evidence="4" id="KW-0675">Receptor</keyword>
<dbReference type="InterPro" id="IPR050348">
    <property type="entry name" value="Protein-Tyr_Phosphatase"/>
</dbReference>
<dbReference type="PROSITE" id="PS50055">
    <property type="entry name" value="TYR_PHOSPHATASE_PTP"/>
    <property type="match status" value="1"/>
</dbReference>
<dbReference type="Pfam" id="PF00102">
    <property type="entry name" value="Y_phosphatase"/>
    <property type="match status" value="1"/>
</dbReference>
<dbReference type="InterPro" id="IPR000242">
    <property type="entry name" value="PTP_cat"/>
</dbReference>
<dbReference type="CDD" id="cd00047">
    <property type="entry name" value="PTPc"/>
    <property type="match status" value="1"/>
</dbReference>
<gene>
    <name evidence="4" type="ORF">GCK32_001790</name>
</gene>
<proteinExistence type="predicted"/>
<dbReference type="InterPro" id="IPR029021">
    <property type="entry name" value="Prot-tyrosine_phosphatase-like"/>
</dbReference>
<feature type="domain" description="Tyrosine specific protein phosphatases" evidence="3">
    <location>
        <begin position="210"/>
        <end position="285"/>
    </location>
</feature>
<feature type="region of interest" description="Disordered" evidence="1">
    <location>
        <begin position="1"/>
        <end position="32"/>
    </location>
</feature>
<evidence type="ECO:0000313" key="5">
    <source>
        <dbReference type="Proteomes" id="UP001331761"/>
    </source>
</evidence>
<dbReference type="InterPro" id="IPR000387">
    <property type="entry name" value="Tyr_Pase_dom"/>
</dbReference>
<dbReference type="SMART" id="SM00404">
    <property type="entry name" value="PTPc_motif"/>
    <property type="match status" value="1"/>
</dbReference>
<evidence type="ECO:0000256" key="1">
    <source>
        <dbReference type="SAM" id="MobiDB-lite"/>
    </source>
</evidence>
<dbReference type="InterPro" id="IPR003595">
    <property type="entry name" value="Tyr_Pase_cat"/>
</dbReference>
<organism evidence="4 5">
    <name type="scientific">Trichostrongylus colubriformis</name>
    <name type="common">Black scour worm</name>
    <dbReference type="NCBI Taxonomy" id="6319"/>
    <lineage>
        <taxon>Eukaryota</taxon>
        <taxon>Metazoa</taxon>
        <taxon>Ecdysozoa</taxon>
        <taxon>Nematoda</taxon>
        <taxon>Chromadorea</taxon>
        <taxon>Rhabditida</taxon>
        <taxon>Rhabditina</taxon>
        <taxon>Rhabditomorpha</taxon>
        <taxon>Strongyloidea</taxon>
        <taxon>Trichostrongylidae</taxon>
        <taxon>Trichostrongylus</taxon>
    </lineage>
</organism>
<dbReference type="GO" id="GO:0004725">
    <property type="term" value="F:protein tyrosine phosphatase activity"/>
    <property type="evidence" value="ECO:0007669"/>
    <property type="project" value="InterPro"/>
</dbReference>